<proteinExistence type="predicted"/>
<evidence type="ECO:0000256" key="1">
    <source>
        <dbReference type="SAM" id="SignalP"/>
    </source>
</evidence>
<dbReference type="EMBL" id="RXPE01000006">
    <property type="protein sequence ID" value="RTR28626.1"/>
    <property type="molecule type" value="Genomic_DNA"/>
</dbReference>
<name>A0A431VZS8_9DEIO</name>
<dbReference type="Proteomes" id="UP000277766">
    <property type="component" value="Unassembled WGS sequence"/>
</dbReference>
<organism evidence="2 3">
    <name type="scientific">Deinococcus radiophilus</name>
    <dbReference type="NCBI Taxonomy" id="32062"/>
    <lineage>
        <taxon>Bacteria</taxon>
        <taxon>Thermotogati</taxon>
        <taxon>Deinococcota</taxon>
        <taxon>Deinococci</taxon>
        <taxon>Deinococcales</taxon>
        <taxon>Deinococcaceae</taxon>
        <taxon>Deinococcus</taxon>
    </lineage>
</organism>
<protein>
    <submittedName>
        <fullName evidence="2">Uncharacterized protein</fullName>
    </submittedName>
</protein>
<comment type="caution">
    <text evidence="2">The sequence shown here is derived from an EMBL/GenBank/DDBJ whole genome shotgun (WGS) entry which is preliminary data.</text>
</comment>
<gene>
    <name evidence="2" type="ORF">EJ104_04535</name>
</gene>
<feature type="signal peptide" evidence="1">
    <location>
        <begin position="1"/>
        <end position="24"/>
    </location>
</feature>
<feature type="chain" id="PRO_5019398655" evidence="1">
    <location>
        <begin position="25"/>
        <end position="154"/>
    </location>
</feature>
<evidence type="ECO:0000313" key="2">
    <source>
        <dbReference type="EMBL" id="RTR28626.1"/>
    </source>
</evidence>
<accession>A0A431VZS8</accession>
<dbReference type="AlphaFoldDB" id="A0A431VZS8"/>
<keyword evidence="3" id="KW-1185">Reference proteome</keyword>
<dbReference type="RefSeq" id="WP_126351575.1">
    <property type="nucleotide sequence ID" value="NZ_CP086380.1"/>
</dbReference>
<evidence type="ECO:0000313" key="3">
    <source>
        <dbReference type="Proteomes" id="UP000277766"/>
    </source>
</evidence>
<reference evidence="2 3" key="1">
    <citation type="submission" date="2018-12" db="EMBL/GenBank/DDBJ databases">
        <title>Deinococcus radiophilus ATCC 27603 genome sequencing and assembly.</title>
        <authorList>
            <person name="Maclea K.S."/>
            <person name="Maynard C.R."/>
        </authorList>
    </citation>
    <scope>NUCLEOTIDE SEQUENCE [LARGE SCALE GENOMIC DNA]</scope>
    <source>
        <strain evidence="2 3">ATCC 27603</strain>
    </source>
</reference>
<keyword evidence="1" id="KW-0732">Signal</keyword>
<sequence>MKTQTPLALSAAVATLALLPAANAQNNWGSVNPATATYVIVNPQVNGNRSLVSGGDYQTVLRAMSTDSAGAIKRRYPGATIATDANTPGAIKVTPVLNAPGALLPWAKFSAALSLKLPSGQVINVRQNFGVLEVYQHRYNAANYIFDQLAGQLP</sequence>
<dbReference type="OrthoDB" id="69443at2"/>